<evidence type="ECO:0000256" key="1">
    <source>
        <dbReference type="ARBA" id="ARBA00007401"/>
    </source>
</evidence>
<dbReference type="Gene3D" id="2.60.120.260">
    <property type="entry name" value="Galactose-binding domain-like"/>
    <property type="match status" value="1"/>
</dbReference>
<accession>A0ABP0K1Z6</accession>
<dbReference type="GO" id="GO:0016787">
    <property type="term" value="F:hydrolase activity"/>
    <property type="evidence" value="ECO:0007669"/>
    <property type="project" value="UniProtKB-KW"/>
</dbReference>
<dbReference type="Pfam" id="PF02836">
    <property type="entry name" value="Glyco_hydro_2_C"/>
    <property type="match status" value="1"/>
</dbReference>
<dbReference type="InterPro" id="IPR017853">
    <property type="entry name" value="GH"/>
</dbReference>
<evidence type="ECO:0000256" key="3">
    <source>
        <dbReference type="ARBA" id="ARBA00023295"/>
    </source>
</evidence>
<dbReference type="InterPro" id="IPR006103">
    <property type="entry name" value="Glyco_hydro_2_cat"/>
</dbReference>
<name>A0ABP0K1Z6_9DINO</name>
<organism evidence="5 6">
    <name type="scientific">Durusdinium trenchii</name>
    <dbReference type="NCBI Taxonomy" id="1381693"/>
    <lineage>
        <taxon>Eukaryota</taxon>
        <taxon>Sar</taxon>
        <taxon>Alveolata</taxon>
        <taxon>Dinophyceae</taxon>
        <taxon>Suessiales</taxon>
        <taxon>Symbiodiniaceae</taxon>
        <taxon>Durusdinium</taxon>
    </lineage>
</organism>
<dbReference type="InterPro" id="IPR008979">
    <property type="entry name" value="Galactose-bd-like_sf"/>
</dbReference>
<dbReference type="SUPFAM" id="SSF49785">
    <property type="entry name" value="Galactose-binding domain-like"/>
    <property type="match status" value="1"/>
</dbReference>
<dbReference type="Proteomes" id="UP001642464">
    <property type="component" value="Unassembled WGS sequence"/>
</dbReference>
<evidence type="ECO:0000259" key="4">
    <source>
        <dbReference type="Pfam" id="PF02836"/>
    </source>
</evidence>
<comment type="caution">
    <text evidence="5">The sequence shown here is derived from an EMBL/GenBank/DDBJ whole genome shotgun (WGS) entry which is preliminary data.</text>
</comment>
<evidence type="ECO:0000256" key="2">
    <source>
        <dbReference type="ARBA" id="ARBA00022801"/>
    </source>
</evidence>
<protein>
    <submittedName>
        <fullName evidence="5">Beta-glucuronidase (Glycosyl hydrolase 2 family protein P8) (P8_GH2) (Polysaccharide utilization locus H protein P8) (PUL H protein P8)</fullName>
    </submittedName>
</protein>
<sequence>MASSAARPETPRPQFARAKWWTLNGLWKFAVCEDKAGCPSQWDGEILVPFCLQAPLSGALAQLSAQRKASLGLKEPPLAPGLRKDLALWYCKDVLVPRSWFDGSRRLLLHIGACDSWSQVYVNGEALKDHRGGNTRITRDVTKAVSHSWKRRRTSANPSSEDVHATIMVKCKDLVSPQGLPQGKQLVKGYDTTKKHQPTLYSNVTGIWQSVWLEAVPSQHHLLRAPMTAQPDGSGWSLHLFPEICREDPARAAVLDATLYHTRACVDPPVASTRCTFPPGEGDSASSAVCLSIPPEAVQLWSPQRPHLYGLKLSLRAAGDDEQEVDEVISYAALRTIHIHKDQILLNGEAQYLRLVLDQGYYPEGLWTAPSVEALRRDIELAREIGFNGARLHQKVFEPLYFSLADELGFMVFCEFPDWNGGCSNRWEVSDEYQDLLTSEWKRTVKDLHNHPSICCWGPFNEFGPKNGWHHHRGVGGGFQHRYDAETRRRKVEKHRSFVRRVVQQTRQLDLQKRPVHDSSGWIHIDTDLWSFHDYEQRPKQFSDRLAMPQHLVEGRQGEPLFVAEYAGVALDLGGPYGLNPSHLLAGYAGRSKEGQLPTDMEEALKRISGLTQAIYNAEDYTGFCCTQLYDVEYEKNGLVRYDRQRKFPLASLQQIFDGRWQKGRWQGAAP</sequence>
<evidence type="ECO:0000313" key="6">
    <source>
        <dbReference type="Proteomes" id="UP001642464"/>
    </source>
</evidence>
<dbReference type="SUPFAM" id="SSF51445">
    <property type="entry name" value="(Trans)glycosidases"/>
    <property type="match status" value="1"/>
</dbReference>
<dbReference type="InterPro" id="IPR036156">
    <property type="entry name" value="Beta-gal/glucu_dom_sf"/>
</dbReference>
<evidence type="ECO:0000313" key="5">
    <source>
        <dbReference type="EMBL" id="CAK9020790.1"/>
    </source>
</evidence>
<keyword evidence="2 5" id="KW-0378">Hydrolase</keyword>
<gene>
    <name evidence="5" type="ORF">SCF082_LOCUS15056</name>
</gene>
<dbReference type="InterPro" id="IPR051913">
    <property type="entry name" value="GH2_Domain-Containing"/>
</dbReference>
<dbReference type="SUPFAM" id="SSF49303">
    <property type="entry name" value="beta-Galactosidase/glucuronidase domain"/>
    <property type="match status" value="1"/>
</dbReference>
<proteinExistence type="inferred from homology"/>
<dbReference type="InterPro" id="IPR013783">
    <property type="entry name" value="Ig-like_fold"/>
</dbReference>
<dbReference type="PANTHER" id="PTHR42732">
    <property type="entry name" value="BETA-GALACTOSIDASE"/>
    <property type="match status" value="1"/>
</dbReference>
<comment type="similarity">
    <text evidence="1">Belongs to the glycosyl hydrolase 2 family.</text>
</comment>
<dbReference type="EMBL" id="CAXAMM010009569">
    <property type="protein sequence ID" value="CAK9020790.1"/>
    <property type="molecule type" value="Genomic_DNA"/>
</dbReference>
<dbReference type="Gene3D" id="3.20.20.80">
    <property type="entry name" value="Glycosidases"/>
    <property type="match status" value="1"/>
</dbReference>
<feature type="domain" description="Glycoside hydrolase family 2 catalytic" evidence="4">
    <location>
        <begin position="369"/>
        <end position="572"/>
    </location>
</feature>
<keyword evidence="3" id="KW-0326">Glycosidase</keyword>
<dbReference type="PANTHER" id="PTHR42732:SF3">
    <property type="entry name" value="HYDROLASE"/>
    <property type="match status" value="1"/>
</dbReference>
<dbReference type="Gene3D" id="2.60.40.10">
    <property type="entry name" value="Immunoglobulins"/>
    <property type="match status" value="1"/>
</dbReference>
<keyword evidence="6" id="KW-1185">Reference proteome</keyword>
<reference evidence="5 6" key="1">
    <citation type="submission" date="2024-02" db="EMBL/GenBank/DDBJ databases">
        <authorList>
            <person name="Chen Y."/>
            <person name="Shah S."/>
            <person name="Dougan E. K."/>
            <person name="Thang M."/>
            <person name="Chan C."/>
        </authorList>
    </citation>
    <scope>NUCLEOTIDE SEQUENCE [LARGE SCALE GENOMIC DNA]</scope>
</reference>